<sequence>MGFYNSKINKNQFPSLNIKEFKSTSSNVLNESHESISDTGNSYFEKGRRYTTQNKIYSLPNDHEEHSRLNLQHIVLRLVWNDNFFAPVEHLLNQEDTKVLDVGYSKAKFIGVDISLVQPGLDKPKNVEFMEGNVLERLPFDDNTFDYVFQRLLIIAIPAKEWPSVINELVRVLKPGGYLERGIDPHTCYKLQGYLKEHNQLCNIHCEIKENLNVDKKIRELRIKNYSGALMGIKPKLMTIINVSSVEYDDLVKTVEKELCEFDCYNPHARAYAQKKISLKLGA</sequence>
<organism evidence="2 3">
    <name type="scientific">Racocetra fulgida</name>
    <dbReference type="NCBI Taxonomy" id="60492"/>
    <lineage>
        <taxon>Eukaryota</taxon>
        <taxon>Fungi</taxon>
        <taxon>Fungi incertae sedis</taxon>
        <taxon>Mucoromycota</taxon>
        <taxon>Glomeromycotina</taxon>
        <taxon>Glomeromycetes</taxon>
        <taxon>Diversisporales</taxon>
        <taxon>Gigasporaceae</taxon>
        <taxon>Racocetra</taxon>
    </lineage>
</organism>
<evidence type="ECO:0000313" key="3">
    <source>
        <dbReference type="Proteomes" id="UP000789396"/>
    </source>
</evidence>
<dbReference type="InterPro" id="IPR029063">
    <property type="entry name" value="SAM-dependent_MTases_sf"/>
</dbReference>
<evidence type="ECO:0000313" key="2">
    <source>
        <dbReference type="EMBL" id="CAG8758434.1"/>
    </source>
</evidence>
<dbReference type="AlphaFoldDB" id="A0A9N9IZL0"/>
<name>A0A9N9IZL0_9GLOM</name>
<dbReference type="EMBL" id="CAJVPZ010039900">
    <property type="protein sequence ID" value="CAG8758434.1"/>
    <property type="molecule type" value="Genomic_DNA"/>
</dbReference>
<dbReference type="InterPro" id="IPR041698">
    <property type="entry name" value="Methyltransf_25"/>
</dbReference>
<dbReference type="CDD" id="cd02440">
    <property type="entry name" value="AdoMet_MTases"/>
    <property type="match status" value="1"/>
</dbReference>
<dbReference type="Proteomes" id="UP000789396">
    <property type="component" value="Unassembled WGS sequence"/>
</dbReference>
<dbReference type="Pfam" id="PF13649">
    <property type="entry name" value="Methyltransf_25"/>
    <property type="match status" value="1"/>
</dbReference>
<evidence type="ECO:0000259" key="1">
    <source>
        <dbReference type="Pfam" id="PF13649"/>
    </source>
</evidence>
<dbReference type="OrthoDB" id="2013972at2759"/>
<dbReference type="SUPFAM" id="SSF53335">
    <property type="entry name" value="S-adenosyl-L-methionine-dependent methyltransferases"/>
    <property type="match status" value="1"/>
</dbReference>
<accession>A0A9N9IZL0</accession>
<feature type="domain" description="Methyltransferase" evidence="1">
    <location>
        <begin position="106"/>
        <end position="177"/>
    </location>
</feature>
<protein>
    <submittedName>
        <fullName evidence="2">17571_t:CDS:1</fullName>
    </submittedName>
</protein>
<dbReference type="PANTHER" id="PTHR43591">
    <property type="entry name" value="METHYLTRANSFERASE"/>
    <property type="match status" value="1"/>
</dbReference>
<proteinExistence type="predicted"/>
<comment type="caution">
    <text evidence="2">The sequence shown here is derived from an EMBL/GenBank/DDBJ whole genome shotgun (WGS) entry which is preliminary data.</text>
</comment>
<dbReference type="PANTHER" id="PTHR43591:SF24">
    <property type="entry name" value="2-METHOXY-6-POLYPRENYL-1,4-BENZOQUINOL METHYLASE, MITOCHONDRIAL"/>
    <property type="match status" value="1"/>
</dbReference>
<gene>
    <name evidence="2" type="ORF">RFULGI_LOCUS14119</name>
</gene>
<dbReference type="GO" id="GO:0008168">
    <property type="term" value="F:methyltransferase activity"/>
    <property type="evidence" value="ECO:0007669"/>
    <property type="project" value="TreeGrafter"/>
</dbReference>
<dbReference type="Gene3D" id="3.40.50.150">
    <property type="entry name" value="Vaccinia Virus protein VP39"/>
    <property type="match status" value="1"/>
</dbReference>
<reference evidence="2" key="1">
    <citation type="submission" date="2021-06" db="EMBL/GenBank/DDBJ databases">
        <authorList>
            <person name="Kallberg Y."/>
            <person name="Tangrot J."/>
            <person name="Rosling A."/>
        </authorList>
    </citation>
    <scope>NUCLEOTIDE SEQUENCE</scope>
    <source>
        <strain evidence="2">IN212</strain>
    </source>
</reference>
<keyword evidence="3" id="KW-1185">Reference proteome</keyword>